<dbReference type="SUPFAM" id="SSF140453">
    <property type="entry name" value="EsxAB dimer-like"/>
    <property type="match status" value="1"/>
</dbReference>
<evidence type="ECO:0000313" key="3">
    <source>
        <dbReference type="EMBL" id="MFD1947323.1"/>
    </source>
</evidence>
<comment type="similarity">
    <text evidence="1">Belongs to the WXG100 family.</text>
</comment>
<evidence type="ECO:0000256" key="1">
    <source>
        <dbReference type="RuleBase" id="RU362001"/>
    </source>
</evidence>
<dbReference type="NCBIfam" id="TIGR03930">
    <property type="entry name" value="WXG100_ESAT6"/>
    <property type="match status" value="1"/>
</dbReference>
<proteinExistence type="inferred from homology"/>
<dbReference type="InterPro" id="IPR036689">
    <property type="entry name" value="ESAT-6-like_sf"/>
</dbReference>
<reference evidence="4" key="1">
    <citation type="journal article" date="2019" name="Int. J. Syst. Evol. Microbiol.">
        <title>The Global Catalogue of Microorganisms (GCM) 10K type strain sequencing project: providing services to taxonomists for standard genome sequencing and annotation.</title>
        <authorList>
            <consortium name="The Broad Institute Genomics Platform"/>
            <consortium name="The Broad Institute Genome Sequencing Center for Infectious Disease"/>
            <person name="Wu L."/>
            <person name="Ma J."/>
        </authorList>
    </citation>
    <scope>NUCLEOTIDE SEQUENCE [LARGE SCALE GENOMIC DNA]</scope>
    <source>
        <strain evidence="4">CGMCC 1.12477</strain>
    </source>
</reference>
<dbReference type="Pfam" id="PF06013">
    <property type="entry name" value="WXG100"/>
    <property type="match status" value="1"/>
</dbReference>
<name>A0ABW4TLJ8_9ACTN</name>
<dbReference type="InterPro" id="IPR010310">
    <property type="entry name" value="T7SS_ESAT-6-like"/>
</dbReference>
<dbReference type="Proteomes" id="UP001597351">
    <property type="component" value="Unassembled WGS sequence"/>
</dbReference>
<accession>A0ABW4TLJ8</accession>
<dbReference type="RefSeq" id="WP_343918310.1">
    <property type="nucleotide sequence ID" value="NZ_BAAAJT010000002.1"/>
</dbReference>
<keyword evidence="4" id="KW-1185">Reference proteome</keyword>
<protein>
    <recommendedName>
        <fullName evidence="1">ESAT-6-like protein</fullName>
    </recommendedName>
</protein>
<evidence type="ECO:0000256" key="2">
    <source>
        <dbReference type="SAM" id="MobiDB-lite"/>
    </source>
</evidence>
<evidence type="ECO:0000313" key="4">
    <source>
        <dbReference type="Proteomes" id="UP001597351"/>
    </source>
</evidence>
<organism evidence="3 4">
    <name type="scientific">Nocardioides aestuarii</name>
    <dbReference type="NCBI Taxonomy" id="252231"/>
    <lineage>
        <taxon>Bacteria</taxon>
        <taxon>Bacillati</taxon>
        <taxon>Actinomycetota</taxon>
        <taxon>Actinomycetes</taxon>
        <taxon>Propionibacteriales</taxon>
        <taxon>Nocardioidaceae</taxon>
        <taxon>Nocardioides</taxon>
    </lineage>
</organism>
<comment type="caution">
    <text evidence="3">The sequence shown here is derived from an EMBL/GenBank/DDBJ whole genome shotgun (WGS) entry which is preliminary data.</text>
</comment>
<gene>
    <name evidence="3" type="ORF">ACFSDE_11015</name>
</gene>
<dbReference type="Gene3D" id="1.10.287.1060">
    <property type="entry name" value="ESAT-6-like"/>
    <property type="match status" value="1"/>
</dbReference>
<dbReference type="EMBL" id="JBHUGD010000003">
    <property type="protein sequence ID" value="MFD1947323.1"/>
    <property type="molecule type" value="Genomic_DNA"/>
</dbReference>
<feature type="region of interest" description="Disordered" evidence="2">
    <location>
        <begin position="83"/>
        <end position="104"/>
    </location>
</feature>
<sequence>MASSEMGMGEGTLQKAAQLVSGAKQDFDRMSGELEGQIAGLRGKWAGSGGQAFFVLHQAWTEKQKVVVSALDEFEASLVGTQRDVTNTDDTQAGNFTNFQSRLS</sequence>